<dbReference type="HOGENOM" id="CLU_067656_0_0_1"/>
<evidence type="ECO:0000313" key="2">
    <source>
        <dbReference type="EMBL" id="CCA65537.2"/>
    </source>
</evidence>
<proteinExistence type="predicted"/>
<dbReference type="Proteomes" id="UP000001940">
    <property type="component" value="Chromosome V"/>
</dbReference>
<dbReference type="EMBL" id="BX284605">
    <property type="protein sequence ID" value="CCA65537.2"/>
    <property type="molecule type" value="Genomic_DNA"/>
</dbReference>
<dbReference type="PANTHER" id="PTHR37433:SF17">
    <property type="entry name" value="UPAR_LY6 DOMAIN-CONTAINING PROTEIN"/>
    <property type="match status" value="1"/>
</dbReference>
<organism evidence="2 3">
    <name type="scientific">Caenorhabditis elegans</name>
    <dbReference type="NCBI Taxonomy" id="6239"/>
    <lineage>
        <taxon>Eukaryota</taxon>
        <taxon>Metazoa</taxon>
        <taxon>Ecdysozoa</taxon>
        <taxon>Nematoda</taxon>
        <taxon>Chromadorea</taxon>
        <taxon>Rhabditida</taxon>
        <taxon>Rhabditina</taxon>
        <taxon>Rhabditomorpha</taxon>
        <taxon>Rhabditoidea</taxon>
        <taxon>Rhabditidae</taxon>
        <taxon>Peloderinae</taxon>
        <taxon>Caenorhabditis</taxon>
    </lineage>
</organism>
<dbReference type="SUPFAM" id="SSF57302">
    <property type="entry name" value="Snake toxin-like"/>
    <property type="match status" value="1"/>
</dbReference>
<evidence type="ECO:0000313" key="3">
    <source>
        <dbReference type="Proteomes" id="UP000001940"/>
    </source>
</evidence>
<dbReference type="CTD" id="6418704"/>
<dbReference type="AlphaFoldDB" id="F5GUD6"/>
<dbReference type="WormBase" id="C34B4.7b">
    <property type="protein sequence ID" value="CE47139"/>
    <property type="gene ID" value="WBGene00077698"/>
    <property type="gene designation" value="lurp-4"/>
</dbReference>
<dbReference type="ExpressionAtlas" id="F5GUD6">
    <property type="expression patterns" value="baseline"/>
</dbReference>
<dbReference type="OrthoDB" id="5856856at2759"/>
<dbReference type="InterPro" id="IPR016054">
    <property type="entry name" value="LY6_UPA_recep-like"/>
</dbReference>
<dbReference type="InterPro" id="IPR045860">
    <property type="entry name" value="Snake_toxin-like_sf"/>
</dbReference>
<name>F5GUD6_CAEEL</name>
<dbReference type="AGR" id="WB:WBGene00077698"/>
<dbReference type="InterPro" id="IPR056039">
    <property type="entry name" value="DUF7622"/>
</dbReference>
<dbReference type="RefSeq" id="NP_001256479.1">
    <property type="nucleotide sequence ID" value="NM_001269550.1"/>
</dbReference>
<evidence type="ECO:0000313" key="4">
    <source>
        <dbReference type="WormBase" id="C34B4.7b"/>
    </source>
</evidence>
<sequence length="285" mass="32626">MVCFCDTDYCNTISLLRGNITILPVIQCKALIQTVYTAIPSNKCIRIISYIKHDRYELDKFNNDHVKDLQEFISGAERGDSGDLVIDAHIYWPEKMLRNFFSKGCYNTTMSPEHYYVYCRCEEANCNTPESEALPYPISPPVVKCHTSGFAYEMNYRKFETLELTGDLNYKQNYMTNETYVDEGIECQGHFCVIVPNKYIIDGEYVDIYYKGCISANEQGEQKLSVGQKYVNEITYYICNTDFCNIDIETSLDAAANASTISDNGADGTKFDCFQIVILFIIFLI</sequence>
<evidence type="ECO:0000259" key="1">
    <source>
        <dbReference type="SMART" id="SM00134"/>
    </source>
</evidence>
<feature type="domain" description="UPAR/Ly6" evidence="1">
    <location>
        <begin position="168"/>
        <end position="255"/>
    </location>
</feature>
<reference evidence="2 3" key="1">
    <citation type="journal article" date="1998" name="Science">
        <title>Genome sequence of the nematode C. elegans: a platform for investigating biology.</title>
        <authorList>
            <consortium name="The C. elegans sequencing consortium"/>
            <person name="Sulson J.E."/>
            <person name="Waterston R."/>
        </authorList>
    </citation>
    <scope>NUCLEOTIDE SEQUENCE [LARGE SCALE GENOMIC DNA]</scope>
    <source>
        <strain evidence="2 3">Bristol N2</strain>
    </source>
</reference>
<accession>F5GUD6</accession>
<dbReference type="Pfam" id="PF24602">
    <property type="entry name" value="DUF7622"/>
    <property type="match status" value="1"/>
</dbReference>
<keyword evidence="3" id="KW-1185">Reference proteome</keyword>
<gene>
    <name evidence="2 4" type="primary">lurp-4</name>
    <name evidence="4" type="ORF">C34B4.7</name>
    <name evidence="2" type="ORF">CELE_C34B4.7</name>
</gene>
<dbReference type="SMART" id="SM00134">
    <property type="entry name" value="LU"/>
    <property type="match status" value="1"/>
</dbReference>
<dbReference type="GeneID" id="6418704"/>
<dbReference type="PANTHER" id="PTHR37433">
    <property type="entry name" value="PROTEIN CBG25136-RELATED"/>
    <property type="match status" value="1"/>
</dbReference>
<protein>
    <submittedName>
        <fullName evidence="2">UPAR/Ly6 domain-containing protein</fullName>
    </submittedName>
</protein>
<dbReference type="Bgee" id="WBGene00077698">
    <property type="expression patterns" value="Expressed in adult organism and 1 other cell type or tissue"/>
</dbReference>